<evidence type="ECO:0000256" key="1">
    <source>
        <dbReference type="ARBA" id="ARBA00022737"/>
    </source>
</evidence>
<dbReference type="Proteomes" id="UP000198508">
    <property type="component" value="Unassembled WGS sequence"/>
</dbReference>
<dbReference type="AlphaFoldDB" id="A0A1I0KFV3"/>
<keyword evidence="1" id="KW-0677">Repeat</keyword>
<proteinExistence type="predicted"/>
<dbReference type="EMBL" id="FOIM01000079">
    <property type="protein sequence ID" value="SEU23190.1"/>
    <property type="molecule type" value="Genomic_DNA"/>
</dbReference>
<dbReference type="SUPFAM" id="SSF69360">
    <property type="entry name" value="Cell wall binding repeat"/>
    <property type="match status" value="1"/>
</dbReference>
<keyword evidence="2" id="KW-0732">Signal</keyword>
<dbReference type="InterPro" id="IPR018337">
    <property type="entry name" value="Cell_wall/Cho-bd_repeat"/>
</dbReference>
<evidence type="ECO:0000313" key="4">
    <source>
        <dbReference type="Proteomes" id="UP000198508"/>
    </source>
</evidence>
<feature type="chain" id="PRO_5011543055" evidence="2">
    <location>
        <begin position="28"/>
        <end position="565"/>
    </location>
</feature>
<sequence length="565" mass="63642">MRKQTKLVAVLSTAALLAIGASMTSFAAQGWAEEDATWVYYDKNGDKVTDSWKKSGDNWYWLDADGEMATDMLVEDDDNYYYVDENGAMVRNQWVAIENEDAGEEDEPDHYWYYFQANGKAYKRSDDSTTISAKTINGKKYAFDSDGKMLYGWVNDSFERDDEDDAWKNCEYYFGGEDDGAMAIGWQLISITDDEADRAQPGDDFWDEDQDRWFYFKTSGKKQGESTNKKINGKRYGFDESGRMVASWYIDESVASATTATKGEVAGEMGQGGAAYSKEFMYFSNPEDGARYTKGWFKVVPGYYLQQGKYEEDSEYWYYADGDGNLTTNEIKKIKGKKYGFDNYGRMISGLALLQMNGDTEIVSKIANDEGDYQYETEDEFDATVAKLAGEGELNTDAGYRFYYFGGSDDGAMKTGKQNVDLDGETVSFRFETKSNLKGAGITGMDDDKYYLGGKLIKADKEDKFMIVEAVDDVVQGDTDGEVQMKVKDFIADYCGGYANPVGEDHDDYKKDARTWVVENPEAVANFRVLNSSGTVSKSKTVKDGDDYKITVNKDKQITKITLED</sequence>
<gene>
    <name evidence="3" type="ORF">SAMN05216313_1793</name>
</gene>
<evidence type="ECO:0000256" key="2">
    <source>
        <dbReference type="SAM" id="SignalP"/>
    </source>
</evidence>
<accession>A0A1I0KFV3</accession>
<protein>
    <submittedName>
        <fullName evidence="3">Glucan-binding domain-containing protein (YG repeat)</fullName>
    </submittedName>
</protein>
<keyword evidence="4" id="KW-1185">Reference proteome</keyword>
<evidence type="ECO:0000313" key="3">
    <source>
        <dbReference type="EMBL" id="SEU23190.1"/>
    </source>
</evidence>
<dbReference type="Gene3D" id="2.10.270.10">
    <property type="entry name" value="Cholin Binding"/>
    <property type="match status" value="4"/>
</dbReference>
<dbReference type="RefSeq" id="WP_092372077.1">
    <property type="nucleotide sequence ID" value="NZ_FOIM01000079.1"/>
</dbReference>
<name>A0A1I0KFV3_9FIRM</name>
<dbReference type="Pfam" id="PF19127">
    <property type="entry name" value="Choline_bind_3"/>
    <property type="match status" value="1"/>
</dbReference>
<organism evidence="3 4">
    <name type="scientific">Enterocloster lavalensis</name>
    <dbReference type="NCBI Taxonomy" id="460384"/>
    <lineage>
        <taxon>Bacteria</taxon>
        <taxon>Bacillati</taxon>
        <taxon>Bacillota</taxon>
        <taxon>Clostridia</taxon>
        <taxon>Lachnospirales</taxon>
        <taxon>Lachnospiraceae</taxon>
        <taxon>Enterocloster</taxon>
    </lineage>
</organism>
<feature type="signal peptide" evidence="2">
    <location>
        <begin position="1"/>
        <end position="27"/>
    </location>
</feature>
<reference evidence="4" key="1">
    <citation type="submission" date="2016-10" db="EMBL/GenBank/DDBJ databases">
        <authorList>
            <person name="Varghese N."/>
            <person name="Submissions S."/>
        </authorList>
    </citation>
    <scope>NUCLEOTIDE SEQUENCE [LARGE SCALE GENOMIC DNA]</scope>
    <source>
        <strain evidence="4">NLAE-zl-G277</strain>
    </source>
</reference>
<dbReference type="STRING" id="460384.SAMN05216313_1793"/>